<dbReference type="AlphaFoldDB" id="A0A558ISV0"/>
<evidence type="ECO:0000313" key="2">
    <source>
        <dbReference type="Proteomes" id="UP000320648"/>
    </source>
</evidence>
<dbReference type="RefSeq" id="WP_158381483.1">
    <property type="nucleotide sequence ID" value="NZ_VMTX01000006.1"/>
</dbReference>
<accession>A0A558ISV0</accession>
<dbReference type="EMBL" id="VMTX01000006">
    <property type="protein sequence ID" value="TVU84473.1"/>
    <property type="molecule type" value="Genomic_DNA"/>
</dbReference>
<evidence type="ECO:0008006" key="3">
    <source>
        <dbReference type="Google" id="ProtNLM"/>
    </source>
</evidence>
<reference evidence="1 2" key="1">
    <citation type="submission" date="2019-07" db="EMBL/GenBank/DDBJ databases">
        <title>Draft genome of C. aurimucosum strain 15-4290.</title>
        <authorList>
            <person name="Pacheco L.G.C."/>
            <person name="Aguiar E.R.G.R."/>
            <person name="Navas J."/>
            <person name="Santos C.S."/>
            <person name="Rocha D.J.P.G."/>
        </authorList>
    </citation>
    <scope>NUCLEOTIDE SEQUENCE [LARGE SCALE GENOMIC DNA]</scope>
    <source>
        <strain evidence="1 2">15-4290</strain>
    </source>
</reference>
<sequence>MICALVDCGGHLTEAHADSLAEAQQSGIRVEHFRVVSIPSRQELKAIDALAREILPEDPTPSLDEIAAQPDVSHLGEPGPAPQKQYLREPLRIVVIGSDAALSAVLTRMMRADYLWAEVGYVPTGEHSTAAMNWGLKSSETGQGRQGPGDQGAVMEEALSFAMTAPVKPAPLIRNDAGLAVAGSATIAEWSNEEITGEIIVDDAVLLRADRDKDVFGAKLVPMTDAPGIVAAKAVTSFEAEAAPRRGLFARLRKPAQPGQLDPASVVQGRAVQAGGPSLSVSVDGVRAKRPVKRVTFYRHLRDLQIVRP</sequence>
<name>A0A558ISV0_9CORY</name>
<protein>
    <recommendedName>
        <fullName evidence="3">DAGKc domain-containing protein</fullName>
    </recommendedName>
</protein>
<gene>
    <name evidence="1" type="ORF">FQN05_05960</name>
</gene>
<evidence type="ECO:0000313" key="1">
    <source>
        <dbReference type="EMBL" id="TVU84473.1"/>
    </source>
</evidence>
<proteinExistence type="predicted"/>
<dbReference type="Proteomes" id="UP000320648">
    <property type="component" value="Unassembled WGS sequence"/>
</dbReference>
<comment type="caution">
    <text evidence="1">The sequence shown here is derived from an EMBL/GenBank/DDBJ whole genome shotgun (WGS) entry which is preliminary data.</text>
</comment>
<organism evidence="1 2">
    <name type="scientific">Corynebacterium aurimucosum</name>
    <dbReference type="NCBI Taxonomy" id="169292"/>
    <lineage>
        <taxon>Bacteria</taxon>
        <taxon>Bacillati</taxon>
        <taxon>Actinomycetota</taxon>
        <taxon>Actinomycetes</taxon>
        <taxon>Mycobacteriales</taxon>
        <taxon>Corynebacteriaceae</taxon>
        <taxon>Corynebacterium</taxon>
    </lineage>
</organism>